<comment type="caution">
    <text evidence="2">The sequence shown here is derived from an EMBL/GenBank/DDBJ whole genome shotgun (WGS) entry which is preliminary data.</text>
</comment>
<dbReference type="PROSITE" id="PS51257">
    <property type="entry name" value="PROKAR_LIPOPROTEIN"/>
    <property type="match status" value="1"/>
</dbReference>
<reference evidence="2" key="2">
    <citation type="submission" date="2020-09" db="EMBL/GenBank/DDBJ databases">
        <authorList>
            <person name="Sun Q."/>
            <person name="Zhou Y."/>
        </authorList>
    </citation>
    <scope>NUCLEOTIDE SEQUENCE</scope>
    <source>
        <strain evidence="2">CGMCC 1.15254</strain>
    </source>
</reference>
<evidence type="ECO:0000256" key="1">
    <source>
        <dbReference type="SAM" id="MobiDB-lite"/>
    </source>
</evidence>
<dbReference type="AlphaFoldDB" id="A0A917BZU2"/>
<evidence type="ECO:0008006" key="4">
    <source>
        <dbReference type="Google" id="ProtNLM"/>
    </source>
</evidence>
<reference evidence="2" key="1">
    <citation type="journal article" date="2014" name="Int. J. Syst. Evol. Microbiol.">
        <title>Complete genome sequence of Corynebacterium casei LMG S-19264T (=DSM 44701T), isolated from a smear-ripened cheese.</title>
        <authorList>
            <consortium name="US DOE Joint Genome Institute (JGI-PGF)"/>
            <person name="Walter F."/>
            <person name="Albersmeier A."/>
            <person name="Kalinowski J."/>
            <person name="Ruckert C."/>
        </authorList>
    </citation>
    <scope>NUCLEOTIDE SEQUENCE</scope>
    <source>
        <strain evidence="2">CGMCC 1.15254</strain>
    </source>
</reference>
<feature type="compositionally biased region" description="Polar residues" evidence="1">
    <location>
        <begin position="60"/>
        <end position="69"/>
    </location>
</feature>
<evidence type="ECO:0000313" key="3">
    <source>
        <dbReference type="Proteomes" id="UP000632498"/>
    </source>
</evidence>
<proteinExistence type="predicted"/>
<dbReference type="Proteomes" id="UP000632498">
    <property type="component" value="Unassembled WGS sequence"/>
</dbReference>
<protein>
    <recommendedName>
        <fullName evidence="4">Magnetosome membrane associated protein MmeA</fullName>
    </recommendedName>
</protein>
<keyword evidence="3" id="KW-1185">Reference proteome</keyword>
<evidence type="ECO:0000313" key="2">
    <source>
        <dbReference type="EMBL" id="GGF63253.1"/>
    </source>
</evidence>
<dbReference type="EMBL" id="BMHV01000010">
    <property type="protein sequence ID" value="GGF63253.1"/>
    <property type="molecule type" value="Genomic_DNA"/>
</dbReference>
<dbReference type="RefSeq" id="WP_188663753.1">
    <property type="nucleotide sequence ID" value="NZ_BMHV01000010.1"/>
</dbReference>
<feature type="region of interest" description="Disordered" evidence="1">
    <location>
        <begin position="31"/>
        <end position="74"/>
    </location>
</feature>
<feature type="compositionally biased region" description="Low complexity" evidence="1">
    <location>
        <begin position="40"/>
        <end position="59"/>
    </location>
</feature>
<accession>A0A917BZU2</accession>
<organism evidence="2 3">
    <name type="scientific">Terasakiella brassicae</name>
    <dbReference type="NCBI Taxonomy" id="1634917"/>
    <lineage>
        <taxon>Bacteria</taxon>
        <taxon>Pseudomonadati</taxon>
        <taxon>Pseudomonadota</taxon>
        <taxon>Alphaproteobacteria</taxon>
        <taxon>Rhodospirillales</taxon>
        <taxon>Terasakiellaceae</taxon>
        <taxon>Terasakiella</taxon>
    </lineage>
</organism>
<sequence>MVLKWSKAGIVVTTLALSACSFTEEALWPSLTGEDPAENTATSEQVAQEEAASQSIASTGQPVLGTTNFDPAPVTQGEATGTFVGKKVVSMRSELAQLIDQIRVHNGELQALRGKTVQDSQRYHGTVAAINARLQVGTTPGNPILVQQFNSSLSDLDRISSDIAQMSSLAQKVAEDSAMSAYMLESVQSAFGLSGAVDEDHRQLAILQDEVNQTVVLIERLLKEVTEDVRRQTNYVAAERANLNALAAGVKAGEIYGASLSNRMSGSATGITSSITRPSFQRSALPTNRRPLVVIRFDRNKVNYQQALYTTVSQVLDRRPDATFDLVAITPQQAAVGQQALGSTQARRQAEQVLQSLTEMGLPPSRVALSASTSRTAQSNEVHLYLR</sequence>
<gene>
    <name evidence="2" type="ORF">GCM10011332_16490</name>
</gene>
<name>A0A917BZU2_9PROT</name>